<evidence type="ECO:0000259" key="1">
    <source>
        <dbReference type="PROSITE" id="PS50097"/>
    </source>
</evidence>
<proteinExistence type="predicted"/>
<keyword evidence="3" id="KW-1185">Reference proteome</keyword>
<dbReference type="SUPFAM" id="SSF54695">
    <property type="entry name" value="POZ domain"/>
    <property type="match status" value="1"/>
</dbReference>
<protein>
    <recommendedName>
        <fullName evidence="1">BTB domain-containing protein</fullName>
    </recommendedName>
</protein>
<organism evidence="2 3">
    <name type="scientific">Mycena metata</name>
    <dbReference type="NCBI Taxonomy" id="1033252"/>
    <lineage>
        <taxon>Eukaryota</taxon>
        <taxon>Fungi</taxon>
        <taxon>Dikarya</taxon>
        <taxon>Basidiomycota</taxon>
        <taxon>Agaricomycotina</taxon>
        <taxon>Agaricomycetes</taxon>
        <taxon>Agaricomycetidae</taxon>
        <taxon>Agaricales</taxon>
        <taxon>Marasmiineae</taxon>
        <taxon>Mycenaceae</taxon>
        <taxon>Mycena</taxon>
    </lineage>
</organism>
<evidence type="ECO:0000313" key="2">
    <source>
        <dbReference type="EMBL" id="KAJ7766157.1"/>
    </source>
</evidence>
<dbReference type="AlphaFoldDB" id="A0AAD7NMA4"/>
<dbReference type="EMBL" id="JARKIB010000024">
    <property type="protein sequence ID" value="KAJ7766157.1"/>
    <property type="molecule type" value="Genomic_DNA"/>
</dbReference>
<evidence type="ECO:0000313" key="3">
    <source>
        <dbReference type="Proteomes" id="UP001215598"/>
    </source>
</evidence>
<name>A0AAD7NMA4_9AGAR</name>
<reference evidence="2" key="1">
    <citation type="submission" date="2023-03" db="EMBL/GenBank/DDBJ databases">
        <title>Massive genome expansion in bonnet fungi (Mycena s.s.) driven by repeated elements and novel gene families across ecological guilds.</title>
        <authorList>
            <consortium name="Lawrence Berkeley National Laboratory"/>
            <person name="Harder C.B."/>
            <person name="Miyauchi S."/>
            <person name="Viragh M."/>
            <person name="Kuo A."/>
            <person name="Thoen E."/>
            <person name="Andreopoulos B."/>
            <person name="Lu D."/>
            <person name="Skrede I."/>
            <person name="Drula E."/>
            <person name="Henrissat B."/>
            <person name="Morin E."/>
            <person name="Kohler A."/>
            <person name="Barry K."/>
            <person name="LaButti K."/>
            <person name="Morin E."/>
            <person name="Salamov A."/>
            <person name="Lipzen A."/>
            <person name="Mereny Z."/>
            <person name="Hegedus B."/>
            <person name="Baldrian P."/>
            <person name="Stursova M."/>
            <person name="Weitz H."/>
            <person name="Taylor A."/>
            <person name="Grigoriev I.V."/>
            <person name="Nagy L.G."/>
            <person name="Martin F."/>
            <person name="Kauserud H."/>
        </authorList>
    </citation>
    <scope>NUCLEOTIDE SEQUENCE</scope>
    <source>
        <strain evidence="2">CBHHK182m</strain>
    </source>
</reference>
<dbReference type="InterPro" id="IPR000210">
    <property type="entry name" value="BTB/POZ_dom"/>
</dbReference>
<gene>
    <name evidence="2" type="ORF">B0H16DRAFT_1367197</name>
</gene>
<dbReference type="Gene3D" id="3.30.710.10">
    <property type="entry name" value="Potassium Channel Kv1.1, Chain A"/>
    <property type="match status" value="1"/>
</dbReference>
<comment type="caution">
    <text evidence="2">The sequence shown here is derived from an EMBL/GenBank/DDBJ whole genome shotgun (WGS) entry which is preliminary data.</text>
</comment>
<dbReference type="SMART" id="SM00225">
    <property type="entry name" value="BTB"/>
    <property type="match status" value="1"/>
</dbReference>
<dbReference type="Proteomes" id="UP001215598">
    <property type="component" value="Unassembled WGS sequence"/>
</dbReference>
<accession>A0AAD7NMA4</accession>
<sequence length="321" mass="36281">MSPPPELVKADGLWFPIDGIILRAEETIFRVPKSILGARSSVFQVMFEFPQPATGGDGEIEDETIDGIPVVRLHDSAKDVEVFLRAIFDSGYFMPPPSPVEVRDLLGILRLSHKYDVKYLFKRAIAHFETRYPLHLDKVGEVGTIRIAGNDGRVLKYRLKEIPTFHRVGATWLLPCAYYGIGTYSVERLVEFGPTWFTLPEDMKQTCFLLPKLQTAGTARLFDALTLLSTCESPHSCNLTKFEWLKNTRPDPEDPLNQDPLFELTFNRGELEAALCETCVIEARAHYNAAQANIWNQLPANCGLEGWDALLEQRRVALELE</sequence>
<dbReference type="InterPro" id="IPR011333">
    <property type="entry name" value="SKP1/BTB/POZ_sf"/>
</dbReference>
<dbReference type="CDD" id="cd18186">
    <property type="entry name" value="BTB_POZ_ZBTB_KLHL-like"/>
    <property type="match status" value="1"/>
</dbReference>
<feature type="domain" description="BTB" evidence="1">
    <location>
        <begin position="18"/>
        <end position="96"/>
    </location>
</feature>
<dbReference type="PROSITE" id="PS50097">
    <property type="entry name" value="BTB"/>
    <property type="match status" value="1"/>
</dbReference>